<dbReference type="OrthoDB" id="8000811at2"/>
<organism evidence="1 2">
    <name type="scientific">Methylobacterium durans</name>
    <dbReference type="NCBI Taxonomy" id="2202825"/>
    <lineage>
        <taxon>Bacteria</taxon>
        <taxon>Pseudomonadati</taxon>
        <taxon>Pseudomonadota</taxon>
        <taxon>Alphaproteobacteria</taxon>
        <taxon>Hyphomicrobiales</taxon>
        <taxon>Methylobacteriaceae</taxon>
        <taxon>Methylobacterium</taxon>
    </lineage>
</organism>
<dbReference type="EMBL" id="CP029550">
    <property type="protein sequence ID" value="AWN39594.1"/>
    <property type="molecule type" value="Genomic_DNA"/>
</dbReference>
<dbReference type="KEGG" id="mets:DK389_02440"/>
<evidence type="ECO:0000313" key="1">
    <source>
        <dbReference type="EMBL" id="AWN39594.1"/>
    </source>
</evidence>
<gene>
    <name evidence="1" type="ORF">DK389_02440</name>
</gene>
<reference evidence="2" key="1">
    <citation type="submission" date="2018-05" db="EMBL/GenBank/DDBJ databases">
        <title>Complete Genome Sequence of Methylobacterium sp. 17SD2-17.</title>
        <authorList>
            <person name="Srinivasan S."/>
        </authorList>
    </citation>
    <scope>NUCLEOTIDE SEQUENCE [LARGE SCALE GENOMIC DNA]</scope>
    <source>
        <strain evidence="2">17SD2-17</strain>
    </source>
</reference>
<evidence type="ECO:0000313" key="2">
    <source>
        <dbReference type="Proteomes" id="UP000245926"/>
    </source>
</evidence>
<dbReference type="AlphaFoldDB" id="A0A2U8W0K0"/>
<protein>
    <submittedName>
        <fullName evidence="1">Uncharacterized protein</fullName>
    </submittedName>
</protein>
<dbReference type="RefSeq" id="WP_109887283.1">
    <property type="nucleotide sequence ID" value="NZ_CP029550.1"/>
</dbReference>
<accession>A0A2U8W0K0</accession>
<sequence length="120" mass="12586">MKKEIAVLNSLRERVADAEAPDRQLFIDVWFACTGTQSPDTKVRFAVLLDALAWADAALLLATCALPGQRLELFWSAGGGRALSVVGASASEDGAAAAAYHSGRVGLAILAAVLDCLTER</sequence>
<keyword evidence="2" id="KW-1185">Reference proteome</keyword>
<name>A0A2U8W0K0_9HYPH</name>
<proteinExistence type="predicted"/>
<dbReference type="Proteomes" id="UP000245926">
    <property type="component" value="Chromosome"/>
</dbReference>